<accession>A0ACC2UD95</accession>
<reference evidence="1" key="1">
    <citation type="submission" date="2022-04" db="EMBL/GenBank/DDBJ databases">
        <title>Genome of the entomopathogenic fungus Entomophthora muscae.</title>
        <authorList>
            <person name="Elya C."/>
            <person name="Lovett B.R."/>
            <person name="Lee E."/>
            <person name="Macias A.M."/>
            <person name="Hajek A.E."/>
            <person name="De Bivort B.L."/>
            <person name="Kasson M.T."/>
            <person name="De Fine Licht H.H."/>
            <person name="Stajich J.E."/>
        </authorList>
    </citation>
    <scope>NUCLEOTIDE SEQUENCE</scope>
    <source>
        <strain evidence="1">Berkeley</strain>
    </source>
</reference>
<protein>
    <submittedName>
        <fullName evidence="1">Uncharacterized protein</fullName>
    </submittedName>
</protein>
<comment type="caution">
    <text evidence="1">The sequence shown here is derived from an EMBL/GenBank/DDBJ whole genome shotgun (WGS) entry which is preliminary data.</text>
</comment>
<keyword evidence="2" id="KW-1185">Reference proteome</keyword>
<evidence type="ECO:0000313" key="1">
    <source>
        <dbReference type="EMBL" id="KAJ9084377.1"/>
    </source>
</evidence>
<gene>
    <name evidence="1" type="ORF">DSO57_1025190</name>
</gene>
<dbReference type="EMBL" id="QTSX02000850">
    <property type="protein sequence ID" value="KAJ9084377.1"/>
    <property type="molecule type" value="Genomic_DNA"/>
</dbReference>
<proteinExistence type="predicted"/>
<name>A0ACC2UD95_9FUNG</name>
<organism evidence="1 2">
    <name type="scientific">Entomophthora muscae</name>
    <dbReference type="NCBI Taxonomy" id="34485"/>
    <lineage>
        <taxon>Eukaryota</taxon>
        <taxon>Fungi</taxon>
        <taxon>Fungi incertae sedis</taxon>
        <taxon>Zoopagomycota</taxon>
        <taxon>Entomophthoromycotina</taxon>
        <taxon>Entomophthoromycetes</taxon>
        <taxon>Entomophthorales</taxon>
        <taxon>Entomophthoraceae</taxon>
        <taxon>Entomophthora</taxon>
    </lineage>
</organism>
<dbReference type="Proteomes" id="UP001165960">
    <property type="component" value="Unassembled WGS sequence"/>
</dbReference>
<evidence type="ECO:0000313" key="2">
    <source>
        <dbReference type="Proteomes" id="UP001165960"/>
    </source>
</evidence>
<sequence length="157" mass="17938">MVLFRVKNKKHYQSVETLTDPPCKFNSAPLLSFKSLICRTCLYPMSCFLAHFGSNVCRIYYILFRTRPAVLLYWGRFGYCSRGLLHLFSFLADPMVIRAIPKLSNAAPKEAGYSRSSFHINLSSGSDYSYENIIEPLLAENASTSLEKVLIDFQKFI</sequence>